<reference evidence="1" key="1">
    <citation type="submission" date="2019-04" db="EMBL/GenBank/DDBJ databases">
        <title>Microbes associate with the intestines of laboratory mice.</title>
        <authorList>
            <person name="Navarre W."/>
            <person name="Wong E."/>
            <person name="Huang K."/>
            <person name="Tropini C."/>
            <person name="Ng K."/>
            <person name="Yu B."/>
        </authorList>
    </citation>
    <scope>NUCLEOTIDE SEQUENCE</scope>
    <source>
        <strain evidence="1">NM73_A23</strain>
    </source>
</reference>
<gene>
    <name evidence="1" type="ORF">E5358_07895</name>
</gene>
<comment type="caution">
    <text evidence="1">The sequence shown here is derived from an EMBL/GenBank/DDBJ whole genome shotgun (WGS) entry which is preliminary data.</text>
</comment>
<evidence type="ECO:0000313" key="1">
    <source>
        <dbReference type="EMBL" id="TGX82215.1"/>
    </source>
</evidence>
<name>A0AC61QQ32_9BACT</name>
<organism evidence="1 2">
    <name type="scientific">Palleniella muris</name>
    <dbReference type="NCBI Taxonomy" id="3038145"/>
    <lineage>
        <taxon>Bacteria</taxon>
        <taxon>Pseudomonadati</taxon>
        <taxon>Bacteroidota</taxon>
        <taxon>Bacteroidia</taxon>
        <taxon>Bacteroidales</taxon>
        <taxon>Prevotellaceae</taxon>
        <taxon>Palleniella</taxon>
    </lineage>
</organism>
<accession>A0AC61QQ32</accession>
<sequence length="235" mass="25600">MKICYIVAMEAEAKPFVEKFGVEKVESAFGKLPCQLYQHRLSEKDSLHIVVNGQQHGSSLIGCEAASITTLKAIETIQPDIVINSGTCGAFKKNGAEIGKVYIGNGVMFHDRRVMGDDKWYTQSIGNYRLSKLSEEIAAALNMPMGKVTTGSSLDIQPCDLEIMAQHGGELKDMEGAAVAFVCSLLDIPCLLVKSVTDLIDGGENTLDEFLRNLAHASEELSKANVRIVEHLINK</sequence>
<dbReference type="EMBL" id="SRZC01000011">
    <property type="protein sequence ID" value="TGX82215.1"/>
    <property type="molecule type" value="Genomic_DNA"/>
</dbReference>
<protein>
    <submittedName>
        <fullName evidence="1">5'-methylthioadenosine nucleosidase</fullName>
    </submittedName>
</protein>
<proteinExistence type="predicted"/>
<dbReference type="Proteomes" id="UP000308886">
    <property type="component" value="Unassembled WGS sequence"/>
</dbReference>
<evidence type="ECO:0000313" key="2">
    <source>
        <dbReference type="Proteomes" id="UP000308886"/>
    </source>
</evidence>
<keyword evidence="2" id="KW-1185">Reference proteome</keyword>